<dbReference type="InterPro" id="IPR025411">
    <property type="entry name" value="DUF4136"/>
</dbReference>
<reference evidence="4" key="1">
    <citation type="journal article" date="2019" name="Int. J. Syst. Evol. Microbiol.">
        <title>The Global Catalogue of Microorganisms (GCM) 10K type strain sequencing project: providing services to taxonomists for standard genome sequencing and annotation.</title>
        <authorList>
            <consortium name="The Broad Institute Genomics Platform"/>
            <consortium name="The Broad Institute Genome Sequencing Center for Infectious Disease"/>
            <person name="Wu L."/>
            <person name="Ma J."/>
        </authorList>
    </citation>
    <scope>NUCLEOTIDE SEQUENCE [LARGE SCALE GENOMIC DNA]</scope>
    <source>
        <strain evidence="4">JCM 17919</strain>
    </source>
</reference>
<feature type="domain" description="DUF4136" evidence="2">
    <location>
        <begin position="28"/>
        <end position="190"/>
    </location>
</feature>
<evidence type="ECO:0000313" key="4">
    <source>
        <dbReference type="Proteomes" id="UP001501725"/>
    </source>
</evidence>
<dbReference type="PROSITE" id="PS51257">
    <property type="entry name" value="PROKAR_LIPOPROTEIN"/>
    <property type="match status" value="1"/>
</dbReference>
<keyword evidence="1" id="KW-0732">Signal</keyword>
<dbReference type="EMBL" id="BAABGY010000018">
    <property type="protein sequence ID" value="GAA4344197.1"/>
    <property type="molecule type" value="Genomic_DNA"/>
</dbReference>
<dbReference type="Gene3D" id="3.30.160.670">
    <property type="match status" value="1"/>
</dbReference>
<feature type="signal peptide" evidence="1">
    <location>
        <begin position="1"/>
        <end position="23"/>
    </location>
</feature>
<organism evidence="3 4">
    <name type="scientific">Flaviaesturariibacter amylovorans</name>
    <dbReference type="NCBI Taxonomy" id="1084520"/>
    <lineage>
        <taxon>Bacteria</taxon>
        <taxon>Pseudomonadati</taxon>
        <taxon>Bacteroidota</taxon>
        <taxon>Chitinophagia</taxon>
        <taxon>Chitinophagales</taxon>
        <taxon>Chitinophagaceae</taxon>
        <taxon>Flaviaestuariibacter</taxon>
    </lineage>
</organism>
<evidence type="ECO:0000256" key="1">
    <source>
        <dbReference type="SAM" id="SignalP"/>
    </source>
</evidence>
<name>A0ABP8HTH2_9BACT</name>
<gene>
    <name evidence="3" type="ORF">GCM10023184_45220</name>
</gene>
<protein>
    <recommendedName>
        <fullName evidence="2">DUF4136 domain-containing protein</fullName>
    </recommendedName>
</protein>
<evidence type="ECO:0000313" key="3">
    <source>
        <dbReference type="EMBL" id="GAA4344197.1"/>
    </source>
</evidence>
<dbReference type="RefSeq" id="WP_345258290.1">
    <property type="nucleotide sequence ID" value="NZ_BAABGY010000018.1"/>
</dbReference>
<comment type="caution">
    <text evidence="3">The sequence shown here is derived from an EMBL/GenBank/DDBJ whole genome shotgun (WGS) entry which is preliminary data.</text>
</comment>
<dbReference type="Pfam" id="PF13590">
    <property type="entry name" value="DUF4136"/>
    <property type="match status" value="1"/>
</dbReference>
<sequence>MKHARTLGVLALAGALLAGCGTAAHIEKDPAANLDSYRSFTWVDTRESQGDSAKAPVSDLTERNIISAVNSELQKAGWKESKQRPDVLLTYDVVVEKGLQSSNTPVYSNPGTRWYFNPYTRRYVPVYLPSQLLGYDQTPREIREGTVTIRMIDAKTDKTIWQGWTTDQVNSRNLTSREIQSAVRNIFRKFDVASR</sequence>
<feature type="chain" id="PRO_5046021526" description="DUF4136 domain-containing protein" evidence="1">
    <location>
        <begin position="24"/>
        <end position="195"/>
    </location>
</feature>
<proteinExistence type="predicted"/>
<evidence type="ECO:0000259" key="2">
    <source>
        <dbReference type="Pfam" id="PF13590"/>
    </source>
</evidence>
<dbReference type="Proteomes" id="UP001501725">
    <property type="component" value="Unassembled WGS sequence"/>
</dbReference>
<accession>A0ABP8HTH2</accession>
<keyword evidence="4" id="KW-1185">Reference proteome</keyword>